<comment type="caution">
    <text evidence="1">The sequence shown here is derived from an EMBL/GenBank/DDBJ whole genome shotgun (WGS) entry which is preliminary data.</text>
</comment>
<sequence length="319" mass="33281">MSVELVEVVRSGFRECVHRGSFVVLRPDGEIDIEVGRVHTPIFPRSCNKPMQAVAMLRNGFVPSSTAELAIASASHTGEQTHLALVRGLLARHGLREEHLQCPADLPTNEFARAAVLTNGARSKRIYMNCSGKHAAMLATCVANDWPTDSYLQPGHPLQQAVVDTIAELTGEPETELGIDGCGLPIVPVSLVNLARAFAALVTAAPESNERAVADAIRAHPAVASGTDEDDLTLMSAVAGLFCKAGADGVHAGALPDGTAFALKLDDGGERARVPMTAAILCRIGVDGGDVLTDLAARPVLGGGARVGTIRAIPGVLDL</sequence>
<dbReference type="AlphaFoldDB" id="A0A934NSC3"/>
<evidence type="ECO:0000313" key="2">
    <source>
        <dbReference type="Proteomes" id="UP000655868"/>
    </source>
</evidence>
<evidence type="ECO:0000313" key="1">
    <source>
        <dbReference type="EMBL" id="MBJ8340414.1"/>
    </source>
</evidence>
<dbReference type="EMBL" id="JAEMNV010000004">
    <property type="protein sequence ID" value="MBJ8340414.1"/>
    <property type="molecule type" value="Genomic_DNA"/>
</dbReference>
<keyword evidence="2" id="KW-1185">Reference proteome</keyword>
<dbReference type="Pfam" id="PF06089">
    <property type="entry name" value="Asparaginase_II"/>
    <property type="match status" value="1"/>
</dbReference>
<dbReference type="Proteomes" id="UP000655868">
    <property type="component" value="Unassembled WGS sequence"/>
</dbReference>
<dbReference type="PANTHER" id="PTHR42110:SF1">
    <property type="entry name" value="L-ASPARAGINASE, PUTATIVE (AFU_ORTHOLOGUE AFUA_3G11890)-RELATED"/>
    <property type="match status" value="1"/>
</dbReference>
<proteinExistence type="predicted"/>
<dbReference type="InterPro" id="IPR010349">
    <property type="entry name" value="Asparaginase_II"/>
</dbReference>
<accession>A0A934NSC3</accession>
<reference evidence="1" key="1">
    <citation type="submission" date="2020-12" db="EMBL/GenBank/DDBJ databases">
        <title>Antrihabitans popcorni sp. nov. and Antrihabitans auranticaus sp. nov., isolated from a larva cave.</title>
        <authorList>
            <person name="Lee S.D."/>
            <person name="Kim I.S."/>
        </authorList>
    </citation>
    <scope>NUCLEOTIDE SEQUENCE</scope>
    <source>
        <strain evidence="1">YC3-6</strain>
    </source>
</reference>
<organism evidence="1 2">
    <name type="scientific">Antrihabitans stalagmiti</name>
    <dbReference type="NCBI Taxonomy" id="2799499"/>
    <lineage>
        <taxon>Bacteria</taxon>
        <taxon>Bacillati</taxon>
        <taxon>Actinomycetota</taxon>
        <taxon>Actinomycetes</taxon>
        <taxon>Mycobacteriales</taxon>
        <taxon>Nocardiaceae</taxon>
        <taxon>Antrihabitans</taxon>
    </lineage>
</organism>
<gene>
    <name evidence="1" type="ORF">JGU71_16095</name>
</gene>
<protein>
    <submittedName>
        <fullName evidence="1">Asparaginase</fullName>
    </submittedName>
</protein>
<dbReference type="PANTHER" id="PTHR42110">
    <property type="entry name" value="L-ASPARAGINASE, PUTATIVE (AFU_ORTHOLOGUE AFUA_3G11890)-RELATED"/>
    <property type="match status" value="1"/>
</dbReference>
<name>A0A934NSC3_9NOCA</name>
<dbReference type="RefSeq" id="WP_199705209.1">
    <property type="nucleotide sequence ID" value="NZ_JAEMNV010000004.1"/>
</dbReference>